<name>A0A9P1JSV7_9PROT</name>
<dbReference type="KEGG" id="abs:AZOBR_180189"/>
<gene>
    <name evidence="2" type="ORF">AZOBR_180189</name>
</gene>
<keyword evidence="1" id="KW-1133">Transmembrane helix</keyword>
<evidence type="ECO:0000313" key="2">
    <source>
        <dbReference type="EMBL" id="CCC99119.1"/>
    </source>
</evidence>
<accession>A0A9P1JSV7</accession>
<dbReference type="EMBL" id="HE577327">
    <property type="protein sequence ID" value="CCC99119.1"/>
    <property type="molecule type" value="Genomic_DNA"/>
</dbReference>
<dbReference type="Proteomes" id="UP000007319">
    <property type="component" value="Chromosome"/>
</dbReference>
<feature type="transmembrane region" description="Helical" evidence="1">
    <location>
        <begin position="16"/>
        <end position="36"/>
    </location>
</feature>
<protein>
    <submittedName>
        <fullName evidence="2">Uncharacterized protein</fullName>
    </submittedName>
</protein>
<dbReference type="AlphaFoldDB" id="A0A9P1JSV7"/>
<sequence>MPVRYYLKCADADRRFVPAIFMAMDISILSISYLTVSVQRDGQWRCILKHVVND</sequence>
<reference evidence="2 3" key="1">
    <citation type="journal article" date="2011" name="PLoS Genet.">
        <title>Azospirillum genomes reveal transition of bacteria from aquatic to terrestrial environments.</title>
        <authorList>
            <person name="Wisniewski-Dye F."/>
            <person name="Borziak K."/>
            <person name="Khalsa-Moyers G."/>
            <person name="Alexandre G."/>
            <person name="Sukharnikov L.O."/>
            <person name="Wuichet K."/>
            <person name="Hurst G.B."/>
            <person name="McDonald W.H."/>
            <person name="Robertson J.S."/>
            <person name="Barbe V."/>
            <person name="Calteau A."/>
            <person name="Rouy Z."/>
            <person name="Mangenot S."/>
            <person name="Prigent-Combaret C."/>
            <person name="Normand P."/>
            <person name="Boyer M."/>
            <person name="Siguier P."/>
            <person name="Dessaux Y."/>
            <person name="Elmerich C."/>
            <person name="Condemine G."/>
            <person name="Krishnen G."/>
            <person name="Kennedy I."/>
            <person name="Paterson A.H."/>
            <person name="Gonzalez V."/>
            <person name="Mavingui P."/>
            <person name="Zhulin I.B."/>
        </authorList>
    </citation>
    <scope>NUCLEOTIDE SEQUENCE [LARGE SCALE GENOMIC DNA]</scope>
    <source>
        <strain evidence="2 3">Sp245</strain>
    </source>
</reference>
<keyword evidence="1" id="KW-0812">Transmembrane</keyword>
<evidence type="ECO:0000313" key="3">
    <source>
        <dbReference type="Proteomes" id="UP000007319"/>
    </source>
</evidence>
<proteinExistence type="predicted"/>
<keyword evidence="1" id="KW-0472">Membrane</keyword>
<keyword evidence="3" id="KW-1185">Reference proteome</keyword>
<organism evidence="2 3">
    <name type="scientific">Azospirillum baldaniorum</name>
    <dbReference type="NCBI Taxonomy" id="1064539"/>
    <lineage>
        <taxon>Bacteria</taxon>
        <taxon>Pseudomonadati</taxon>
        <taxon>Pseudomonadota</taxon>
        <taxon>Alphaproteobacteria</taxon>
        <taxon>Rhodospirillales</taxon>
        <taxon>Azospirillaceae</taxon>
        <taxon>Azospirillum</taxon>
    </lineage>
</organism>
<evidence type="ECO:0000256" key="1">
    <source>
        <dbReference type="SAM" id="Phobius"/>
    </source>
</evidence>